<name>A0ABW6YF84_9ACTN</name>
<evidence type="ECO:0000313" key="2">
    <source>
        <dbReference type="EMBL" id="MFF8278496.1"/>
    </source>
</evidence>
<dbReference type="EMBL" id="JBIBSM010000010">
    <property type="protein sequence ID" value="MFF8278496.1"/>
    <property type="molecule type" value="Genomic_DNA"/>
</dbReference>
<reference evidence="2 3" key="1">
    <citation type="submission" date="2024-10" db="EMBL/GenBank/DDBJ databases">
        <title>The Natural Products Discovery Center: Release of the First 8490 Sequenced Strains for Exploring Actinobacteria Biosynthetic Diversity.</title>
        <authorList>
            <person name="Kalkreuter E."/>
            <person name="Kautsar S.A."/>
            <person name="Yang D."/>
            <person name="Bader C.D."/>
            <person name="Teijaro C.N."/>
            <person name="Fluegel L."/>
            <person name="Davis C.M."/>
            <person name="Simpson J.R."/>
            <person name="Lauterbach L."/>
            <person name="Steele A.D."/>
            <person name="Gui C."/>
            <person name="Meng S."/>
            <person name="Li G."/>
            <person name="Viehrig K."/>
            <person name="Ye F."/>
            <person name="Su P."/>
            <person name="Kiefer A.F."/>
            <person name="Nichols A."/>
            <person name="Cepeda A.J."/>
            <person name="Yan W."/>
            <person name="Fan B."/>
            <person name="Jiang Y."/>
            <person name="Adhikari A."/>
            <person name="Zheng C.-J."/>
            <person name="Schuster L."/>
            <person name="Cowan T.M."/>
            <person name="Smanski M.J."/>
            <person name="Chevrette M.G."/>
            <person name="De Carvalho L.P.S."/>
            <person name="Shen B."/>
        </authorList>
    </citation>
    <scope>NUCLEOTIDE SEQUENCE [LARGE SCALE GENOMIC DNA]</scope>
    <source>
        <strain evidence="2 3">NPDC015755</strain>
    </source>
</reference>
<proteinExistence type="predicted"/>
<keyword evidence="3" id="KW-1185">Reference proteome</keyword>
<evidence type="ECO:0000256" key="1">
    <source>
        <dbReference type="SAM" id="MobiDB-lite"/>
    </source>
</evidence>
<dbReference type="Proteomes" id="UP001603013">
    <property type="component" value="Unassembled WGS sequence"/>
</dbReference>
<organism evidence="2 3">
    <name type="scientific">Streptomyces lateritius</name>
    <dbReference type="NCBI Taxonomy" id="67313"/>
    <lineage>
        <taxon>Bacteria</taxon>
        <taxon>Bacillati</taxon>
        <taxon>Actinomycetota</taxon>
        <taxon>Actinomycetes</taxon>
        <taxon>Kitasatosporales</taxon>
        <taxon>Streptomycetaceae</taxon>
        <taxon>Streptomyces</taxon>
    </lineage>
</organism>
<feature type="region of interest" description="Disordered" evidence="1">
    <location>
        <begin position="200"/>
        <end position="229"/>
    </location>
</feature>
<accession>A0ABW6YF84</accession>
<evidence type="ECO:0000313" key="3">
    <source>
        <dbReference type="Proteomes" id="UP001603013"/>
    </source>
</evidence>
<protein>
    <submittedName>
        <fullName evidence="2">Uncharacterized protein</fullName>
    </submittedName>
</protein>
<gene>
    <name evidence="2" type="ORF">ACF05T_20675</name>
</gene>
<sequence length="229" mass="24743">MGHVLARLAGFGMTLTPRWPYSFERASDTPPAVRVTTGEGESTRIACVTAVAGPPPRVELTNARDVDDVVDVQPGPAEPHWRIETSAYALAWPAGFTVESPPADDFSPFLLWGPGDALLHVQGPVDRERIPPPPQLAGPGQRLVDHRADPAFEAVELAYRHEGDEWRQLHHLVALDEKQALVVTSQCPARHSELVRSAAETVARSLTTSPAHGASPSEAGREATAEEHE</sequence>
<dbReference type="RefSeq" id="WP_391935620.1">
    <property type="nucleotide sequence ID" value="NZ_JBIBSM010000010.1"/>
</dbReference>
<feature type="compositionally biased region" description="Basic and acidic residues" evidence="1">
    <location>
        <begin position="219"/>
        <end position="229"/>
    </location>
</feature>
<comment type="caution">
    <text evidence="2">The sequence shown here is derived from an EMBL/GenBank/DDBJ whole genome shotgun (WGS) entry which is preliminary data.</text>
</comment>